<evidence type="ECO:0000256" key="1">
    <source>
        <dbReference type="ARBA" id="ARBA00022605"/>
    </source>
</evidence>
<dbReference type="UniPathway" id="UPA00053">
    <property type="reaction ID" value="UER00088"/>
</dbReference>
<comment type="catalytic activity">
    <reaction evidence="7">
        <text>shikimate + ATP = 3-phosphoshikimate + ADP + H(+)</text>
        <dbReference type="Rhea" id="RHEA:13121"/>
        <dbReference type="ChEBI" id="CHEBI:15378"/>
        <dbReference type="ChEBI" id="CHEBI:30616"/>
        <dbReference type="ChEBI" id="CHEBI:36208"/>
        <dbReference type="ChEBI" id="CHEBI:145989"/>
        <dbReference type="ChEBI" id="CHEBI:456216"/>
        <dbReference type="EC" id="2.7.1.71"/>
    </reaction>
</comment>
<keyword evidence="9" id="KW-1185">Reference proteome</keyword>
<feature type="binding site" evidence="7">
    <location>
        <position position="119"/>
    </location>
    <ligand>
        <name>ATP</name>
        <dbReference type="ChEBI" id="CHEBI:30616"/>
    </ligand>
</feature>
<gene>
    <name evidence="7" type="primary">aroK</name>
    <name evidence="8" type="ORF">SAMN05660841_03605</name>
</gene>
<dbReference type="GO" id="GO:0009423">
    <property type="term" value="P:chorismate biosynthetic process"/>
    <property type="evidence" value="ECO:0007669"/>
    <property type="project" value="UniProtKB-UniRule"/>
</dbReference>
<feature type="binding site" evidence="7">
    <location>
        <position position="79"/>
    </location>
    <ligand>
        <name>substrate</name>
    </ligand>
</feature>
<name>A0A1T5FXA0_9SPHI</name>
<dbReference type="AlphaFoldDB" id="A0A1T5FXA0"/>
<keyword evidence="2 7" id="KW-0808">Transferase</keyword>
<dbReference type="InterPro" id="IPR031322">
    <property type="entry name" value="Shikimate/glucono_kinase"/>
</dbReference>
<dbReference type="GO" id="GO:0008652">
    <property type="term" value="P:amino acid biosynthetic process"/>
    <property type="evidence" value="ECO:0007669"/>
    <property type="project" value="UniProtKB-KW"/>
</dbReference>
<keyword evidence="7" id="KW-0479">Metal-binding</keyword>
<dbReference type="GO" id="GO:0004765">
    <property type="term" value="F:shikimate kinase activity"/>
    <property type="evidence" value="ECO:0007669"/>
    <property type="project" value="UniProtKB-UniRule"/>
</dbReference>
<feature type="binding site" evidence="7">
    <location>
        <position position="34"/>
    </location>
    <ligand>
        <name>substrate</name>
    </ligand>
</feature>
<comment type="caution">
    <text evidence="7">Lacks conserved residue(s) required for the propagation of feature annotation.</text>
</comment>
<evidence type="ECO:0000256" key="4">
    <source>
        <dbReference type="ARBA" id="ARBA00022777"/>
    </source>
</evidence>
<organism evidence="8 9">
    <name type="scientific">Sphingobacterium nematocida</name>
    <dbReference type="NCBI Taxonomy" id="1513896"/>
    <lineage>
        <taxon>Bacteria</taxon>
        <taxon>Pseudomonadati</taxon>
        <taxon>Bacteroidota</taxon>
        <taxon>Sphingobacteriia</taxon>
        <taxon>Sphingobacteriales</taxon>
        <taxon>Sphingobacteriaceae</taxon>
        <taxon>Sphingobacterium</taxon>
    </lineage>
</organism>
<evidence type="ECO:0000256" key="5">
    <source>
        <dbReference type="ARBA" id="ARBA00022840"/>
    </source>
</evidence>
<comment type="function">
    <text evidence="7">Catalyzes the specific phosphorylation of the 3-hydroxyl group of shikimic acid using ATP as a cosubstrate.</text>
</comment>
<comment type="cofactor">
    <cofactor evidence="7">
        <name>Mg(2+)</name>
        <dbReference type="ChEBI" id="CHEBI:18420"/>
    </cofactor>
    <text evidence="7">Binds 1 Mg(2+) ion per subunit.</text>
</comment>
<dbReference type="CDD" id="cd00464">
    <property type="entry name" value="SK"/>
    <property type="match status" value="1"/>
</dbReference>
<comment type="pathway">
    <text evidence="7">Metabolic intermediate biosynthesis; chorismate biosynthesis; chorismate from D-erythrose 4-phosphate and phosphoenolpyruvate: step 5/7.</text>
</comment>
<dbReference type="GO" id="GO:0005829">
    <property type="term" value="C:cytosol"/>
    <property type="evidence" value="ECO:0007669"/>
    <property type="project" value="TreeGrafter"/>
</dbReference>
<dbReference type="OrthoDB" id="9800332at2"/>
<evidence type="ECO:0000313" key="8">
    <source>
        <dbReference type="EMBL" id="SKC00786.1"/>
    </source>
</evidence>
<dbReference type="GO" id="GO:0009073">
    <property type="term" value="P:aromatic amino acid family biosynthetic process"/>
    <property type="evidence" value="ECO:0007669"/>
    <property type="project" value="UniProtKB-KW"/>
</dbReference>
<dbReference type="RefSeq" id="WP_079645233.1">
    <property type="nucleotide sequence ID" value="NZ_FUZF01000019.1"/>
</dbReference>
<dbReference type="Pfam" id="PF01202">
    <property type="entry name" value="SKI"/>
    <property type="match status" value="1"/>
</dbReference>
<dbReference type="PANTHER" id="PTHR21087">
    <property type="entry name" value="SHIKIMATE KINASE"/>
    <property type="match status" value="1"/>
</dbReference>
<comment type="subunit">
    <text evidence="7">Monomer.</text>
</comment>
<feature type="binding site" evidence="7">
    <location>
        <position position="58"/>
    </location>
    <ligand>
        <name>substrate</name>
    </ligand>
</feature>
<evidence type="ECO:0000256" key="6">
    <source>
        <dbReference type="ARBA" id="ARBA00023141"/>
    </source>
</evidence>
<keyword evidence="7" id="KW-0460">Magnesium</keyword>
<protein>
    <recommendedName>
        <fullName evidence="7">Shikimate kinase</fullName>
        <shortName evidence="7">SK</shortName>
        <ecNumber evidence="7">2.7.1.71</ecNumber>
    </recommendedName>
</protein>
<feature type="binding site" evidence="7">
    <location>
        <position position="16"/>
    </location>
    <ligand>
        <name>Mg(2+)</name>
        <dbReference type="ChEBI" id="CHEBI:18420"/>
    </ligand>
</feature>
<dbReference type="GO" id="GO:0005524">
    <property type="term" value="F:ATP binding"/>
    <property type="evidence" value="ECO:0007669"/>
    <property type="project" value="UniProtKB-UniRule"/>
</dbReference>
<keyword evidence="1 7" id="KW-0028">Amino-acid biosynthesis</keyword>
<dbReference type="HAMAP" id="MF_00109">
    <property type="entry name" value="Shikimate_kinase"/>
    <property type="match status" value="1"/>
</dbReference>
<dbReference type="SUPFAM" id="SSF52540">
    <property type="entry name" value="P-loop containing nucleoside triphosphate hydrolases"/>
    <property type="match status" value="1"/>
</dbReference>
<evidence type="ECO:0000256" key="7">
    <source>
        <dbReference type="HAMAP-Rule" id="MF_00109"/>
    </source>
</evidence>
<keyword evidence="6 7" id="KW-0057">Aromatic amino acid biosynthesis</keyword>
<dbReference type="GO" id="GO:0000287">
    <property type="term" value="F:magnesium ion binding"/>
    <property type="evidence" value="ECO:0007669"/>
    <property type="project" value="UniProtKB-UniRule"/>
</dbReference>
<dbReference type="Proteomes" id="UP000190150">
    <property type="component" value="Unassembled WGS sequence"/>
</dbReference>
<evidence type="ECO:0000256" key="3">
    <source>
        <dbReference type="ARBA" id="ARBA00022741"/>
    </source>
</evidence>
<dbReference type="InterPro" id="IPR000623">
    <property type="entry name" value="Shikimate_kinase/TSH1"/>
</dbReference>
<feature type="binding site" evidence="7">
    <location>
        <position position="141"/>
    </location>
    <ligand>
        <name>substrate</name>
    </ligand>
</feature>
<dbReference type="Gene3D" id="3.40.50.300">
    <property type="entry name" value="P-loop containing nucleotide triphosphate hydrolases"/>
    <property type="match status" value="1"/>
</dbReference>
<reference evidence="9" key="1">
    <citation type="submission" date="2017-02" db="EMBL/GenBank/DDBJ databases">
        <authorList>
            <person name="Varghese N."/>
            <person name="Submissions S."/>
        </authorList>
    </citation>
    <scope>NUCLEOTIDE SEQUENCE [LARGE SCALE GENOMIC DNA]</scope>
    <source>
        <strain evidence="9">DSM 24091</strain>
    </source>
</reference>
<comment type="similarity">
    <text evidence="7">Belongs to the shikimate kinase family.</text>
</comment>
<evidence type="ECO:0000256" key="2">
    <source>
        <dbReference type="ARBA" id="ARBA00022679"/>
    </source>
</evidence>
<dbReference type="InterPro" id="IPR027417">
    <property type="entry name" value="P-loop_NTPase"/>
</dbReference>
<sequence length="175" mass="19917">MRTPIFIVGFMGSGKTTVGKKIAAATGRRFVDLDHEIASYIGMSIPEYFNKFGEDSFRDLERTFLRNQQGVDAIISTGGGTPCFYDNMQWITENGIALYFQHTPKSLWSRLSKSDVNKRPVLKGLNGDELLAFIEGKLKERSPYYEQSQLIIDQLHTPVEEIVRLINDYQKEATQ</sequence>
<keyword evidence="4 7" id="KW-0418">Kinase</keyword>
<dbReference type="EMBL" id="FUZF01000019">
    <property type="protein sequence ID" value="SKC00786.1"/>
    <property type="molecule type" value="Genomic_DNA"/>
</dbReference>
<dbReference type="PANTHER" id="PTHR21087:SF16">
    <property type="entry name" value="SHIKIMATE KINASE 1, CHLOROPLASTIC"/>
    <property type="match status" value="1"/>
</dbReference>
<keyword evidence="7" id="KW-0963">Cytoplasm</keyword>
<evidence type="ECO:0000313" key="9">
    <source>
        <dbReference type="Proteomes" id="UP000190150"/>
    </source>
</evidence>
<accession>A0A1T5FXA0</accession>
<keyword evidence="3 7" id="KW-0547">Nucleotide-binding</keyword>
<feature type="binding site" evidence="7">
    <location>
        <begin position="12"/>
        <end position="17"/>
    </location>
    <ligand>
        <name>ATP</name>
        <dbReference type="ChEBI" id="CHEBI:30616"/>
    </ligand>
</feature>
<comment type="subcellular location">
    <subcellularLocation>
        <location evidence="7">Cytoplasm</location>
    </subcellularLocation>
</comment>
<dbReference type="PRINTS" id="PR01100">
    <property type="entry name" value="SHIKIMTKNASE"/>
</dbReference>
<dbReference type="STRING" id="1513896.SAMN05660841_03605"/>
<proteinExistence type="inferred from homology"/>
<dbReference type="EC" id="2.7.1.71" evidence="7"/>
<keyword evidence="5 7" id="KW-0067">ATP-binding</keyword>